<keyword evidence="9" id="KW-1185">Reference proteome</keyword>
<evidence type="ECO:0000256" key="4">
    <source>
        <dbReference type="ARBA" id="ARBA00023136"/>
    </source>
</evidence>
<reference evidence="7 9" key="3">
    <citation type="submission" date="2018-02" db="EMBL/GenBank/DDBJ databases">
        <title>Draft genome sequences of four Parasaccharibacter apium strains isolated from honey bees.</title>
        <authorList>
            <person name="Corby-Harris V.L."/>
            <person name="Anderson K.E."/>
        </authorList>
    </citation>
    <scope>NUCLEOTIDE SEQUENCE [LARGE SCALE GENOMIC DNA]</scope>
    <source>
        <strain evidence="7 9">B8</strain>
    </source>
</reference>
<organism evidence="6 8">
    <name type="scientific">Parasaccharibacter apium</name>
    <dbReference type="NCBI Taxonomy" id="1510841"/>
    <lineage>
        <taxon>Bacteria</taxon>
        <taxon>Pseudomonadati</taxon>
        <taxon>Pseudomonadota</taxon>
        <taxon>Alphaproteobacteria</taxon>
        <taxon>Acetobacterales</taxon>
        <taxon>Acetobacteraceae</taxon>
        <taxon>Parasaccharibacter</taxon>
    </lineage>
</organism>
<feature type="transmembrane region" description="Helical" evidence="5">
    <location>
        <begin position="44"/>
        <end position="66"/>
    </location>
</feature>
<dbReference type="EMBL" id="CBLY010000004">
    <property type="protein sequence ID" value="CDG33419.1"/>
    <property type="molecule type" value="Genomic_DNA"/>
</dbReference>
<dbReference type="RefSeq" id="WP_043559119.1">
    <property type="nucleotide sequence ID" value="NZ_CBLY010000004.1"/>
</dbReference>
<evidence type="ECO:0000313" key="6">
    <source>
        <dbReference type="EMBL" id="CDG33419.1"/>
    </source>
</evidence>
<evidence type="ECO:0000256" key="1">
    <source>
        <dbReference type="ARBA" id="ARBA00022475"/>
    </source>
</evidence>
<evidence type="ECO:0000313" key="7">
    <source>
        <dbReference type="EMBL" id="POS65127.1"/>
    </source>
</evidence>
<dbReference type="EMBL" id="LMYI01000001">
    <property type="protein sequence ID" value="POS65127.1"/>
    <property type="molecule type" value="Genomic_DNA"/>
</dbReference>
<evidence type="ECO:0000313" key="9">
    <source>
        <dbReference type="Proteomes" id="UP000237218"/>
    </source>
</evidence>
<dbReference type="Proteomes" id="UP000027590">
    <property type="component" value="Unassembled WGS sequence"/>
</dbReference>
<dbReference type="InterPro" id="IPR012451">
    <property type="entry name" value="DUF1656"/>
</dbReference>
<accession>A0A7U7G5F3</accession>
<evidence type="ECO:0000313" key="8">
    <source>
        <dbReference type="Proteomes" id="UP000027590"/>
    </source>
</evidence>
<keyword evidence="4 5" id="KW-0472">Membrane</keyword>
<reference evidence="6 8" key="2">
    <citation type="journal article" date="2014" name="PLoS ONE">
        <title>Evolution of mitochondria reconstructed from the energy metabolism of living bacteria.</title>
        <authorList>
            <person name="Degli Esposti M."/>
            <person name="Chouaia B."/>
            <person name="Comandatore F."/>
            <person name="Crotti E."/>
            <person name="Sassera D."/>
            <person name="Lievens P.M."/>
            <person name="Daffonchio D."/>
            <person name="Bandi C."/>
        </authorList>
    </citation>
    <scope>NUCLEOTIDE SEQUENCE [LARGE SCALE GENOMIC DNA]</scope>
    <source>
        <strain evidence="6">AM168</strain>
        <strain evidence="8">AM169</strain>
    </source>
</reference>
<dbReference type="Pfam" id="PF07869">
    <property type="entry name" value="DUF1656"/>
    <property type="match status" value="1"/>
</dbReference>
<proteinExistence type="predicted"/>
<comment type="caution">
    <text evidence="6">The sequence shown here is derived from an EMBL/GenBank/DDBJ whole genome shotgun (WGS) entry which is preliminary data.</text>
</comment>
<dbReference type="AlphaFoldDB" id="A0A7U7G5F3"/>
<evidence type="ECO:0000256" key="3">
    <source>
        <dbReference type="ARBA" id="ARBA00022989"/>
    </source>
</evidence>
<gene>
    <name evidence="7" type="ORF">ASQ42_00515</name>
    <name evidence="6" type="ORF">SACS_0681</name>
</gene>
<sequence>MVTRHLVINLDGLFVSSFIIDLALALLGTFLLRLMLQWMRLWRFFANPPLAQFAIMICLLGLFTILL</sequence>
<keyword evidence="3 5" id="KW-1133">Transmembrane helix</keyword>
<keyword evidence="1" id="KW-1003">Cell membrane</keyword>
<evidence type="ECO:0000256" key="5">
    <source>
        <dbReference type="SAM" id="Phobius"/>
    </source>
</evidence>
<protein>
    <submittedName>
        <fullName evidence="7">DUF1656 domain-containing protein</fullName>
    </submittedName>
</protein>
<reference evidence="6 8" key="1">
    <citation type="journal article" date="2014" name="Genome Biol. Evol.">
        <title>Acetic acid bacteria genomes reveal functional traits for adaptation to life in insect guts.</title>
        <authorList>
            <person name="Chouaia B."/>
            <person name="Gaiarsa S."/>
            <person name="Crotti E."/>
            <person name="Comandatore F."/>
            <person name="Degli Esposti M."/>
            <person name="Ricci I."/>
            <person name="Alma A."/>
            <person name="Favia G."/>
            <person name="Bandi C."/>
            <person name="Daffonchio D."/>
        </authorList>
    </citation>
    <scope>NUCLEOTIDE SEQUENCE [LARGE SCALE GENOMIC DNA]</scope>
    <source>
        <strain evidence="6">AM168</strain>
        <strain evidence="8">AM169</strain>
    </source>
</reference>
<evidence type="ECO:0000256" key="2">
    <source>
        <dbReference type="ARBA" id="ARBA00022692"/>
    </source>
</evidence>
<dbReference type="Proteomes" id="UP000237218">
    <property type="component" value="Unassembled WGS sequence"/>
</dbReference>
<name>A0A7U7G5F3_9PROT</name>
<keyword evidence="2 5" id="KW-0812">Transmembrane</keyword>
<feature type="transmembrane region" description="Helical" evidence="5">
    <location>
        <begin position="12"/>
        <end position="32"/>
    </location>
</feature>